<reference evidence="1 2" key="1">
    <citation type="submission" date="2020-06" db="EMBL/GenBank/DDBJ databases">
        <authorList>
            <person name="Li R."/>
            <person name="Bekaert M."/>
        </authorList>
    </citation>
    <scope>NUCLEOTIDE SEQUENCE [LARGE SCALE GENOMIC DNA]</scope>
    <source>
        <strain evidence="2">wild</strain>
    </source>
</reference>
<dbReference type="OrthoDB" id="6119044at2759"/>
<dbReference type="EMBL" id="CACVKT020002269">
    <property type="protein sequence ID" value="CAC5377168.1"/>
    <property type="molecule type" value="Genomic_DNA"/>
</dbReference>
<dbReference type="Proteomes" id="UP000507470">
    <property type="component" value="Unassembled WGS sequence"/>
</dbReference>
<protein>
    <recommendedName>
        <fullName evidence="3">SMP-30/Gluconolactonase/LRE-like region domain-containing protein</fullName>
    </recommendedName>
</protein>
<name>A0A6J8B141_MYTCO</name>
<keyword evidence="2" id="KW-1185">Reference proteome</keyword>
<evidence type="ECO:0008006" key="3">
    <source>
        <dbReference type="Google" id="ProtNLM"/>
    </source>
</evidence>
<evidence type="ECO:0000313" key="2">
    <source>
        <dbReference type="Proteomes" id="UP000507470"/>
    </source>
</evidence>
<gene>
    <name evidence="1" type="ORF">MCOR_13534</name>
</gene>
<accession>A0A6J8B141</accession>
<dbReference type="AlphaFoldDB" id="A0A6J8B141"/>
<organism evidence="1 2">
    <name type="scientific">Mytilus coruscus</name>
    <name type="common">Sea mussel</name>
    <dbReference type="NCBI Taxonomy" id="42192"/>
    <lineage>
        <taxon>Eukaryota</taxon>
        <taxon>Metazoa</taxon>
        <taxon>Spiralia</taxon>
        <taxon>Lophotrochozoa</taxon>
        <taxon>Mollusca</taxon>
        <taxon>Bivalvia</taxon>
        <taxon>Autobranchia</taxon>
        <taxon>Pteriomorphia</taxon>
        <taxon>Mytilida</taxon>
        <taxon>Mytiloidea</taxon>
        <taxon>Mytilidae</taxon>
        <taxon>Mytilinae</taxon>
        <taxon>Mytilus</taxon>
    </lineage>
</organism>
<dbReference type="InterPro" id="IPR011042">
    <property type="entry name" value="6-blade_b-propeller_TolB-like"/>
</dbReference>
<dbReference type="SUPFAM" id="SSF63829">
    <property type="entry name" value="Calcium-dependent phosphotriesterase"/>
    <property type="match status" value="1"/>
</dbReference>
<proteinExistence type="predicted"/>
<evidence type="ECO:0000313" key="1">
    <source>
        <dbReference type="EMBL" id="CAC5377168.1"/>
    </source>
</evidence>
<sequence length="260" mass="28834">MPTKFKLKNEFRVPYIKGRIASIVVTNDSRLLLCYSGEKSKAISIWSETRDHIQVCKLAAPVWGIATIPGTNEAVVTLPSIDSVQFANIASMAPGKVMEVPDRSFGVTIVKNMIVLGGTEKVYFLSMTGSLMKIVNVGSGYLYSLQTGKMDMIYCCEARTNSLHCIDINGTLIFSYKSSPDFNGPIDMALDGKENLYVTTWKTNKLHRLSKDGKLHDIVLKKEDGLDAPYAVGFNKTYSKLYIANGQYDENKEVLIFDCA</sequence>
<dbReference type="Gene3D" id="2.120.10.30">
    <property type="entry name" value="TolB, C-terminal domain"/>
    <property type="match status" value="1"/>
</dbReference>